<dbReference type="PANTHER" id="PTHR31509">
    <property type="entry name" value="BPS1-LIKE PROTEIN"/>
    <property type="match status" value="1"/>
</dbReference>
<dbReference type="Pfam" id="PF05633">
    <property type="entry name" value="ROH1-like"/>
    <property type="match status" value="1"/>
</dbReference>
<accession>A0A6L2P8D1</accession>
<evidence type="ECO:0000256" key="6">
    <source>
        <dbReference type="SAM" id="Phobius"/>
    </source>
</evidence>
<name>A0A6L2P8D1_TANCI</name>
<dbReference type="AlphaFoldDB" id="A0A6L2P8D1"/>
<sequence>MVPKRSKIIATKGLVLAVYTMSHVLHFVVWTLVAAIPCQGRGLQSPFGISNNFAWGVSTRSLQERILNEYKKRDRRNSCGLLKEIHGIGKYTRYMNGLTNSTMFPLEKQQEGKLKKRIEKLGIVYKSLKIGLDPLERQVRQVFLGIVRCRMKELNVLARPRD</sequence>
<evidence type="ECO:0000256" key="4">
    <source>
        <dbReference type="ARBA" id="ARBA00023136"/>
    </source>
</evidence>
<evidence type="ECO:0000256" key="2">
    <source>
        <dbReference type="ARBA" id="ARBA00022692"/>
    </source>
</evidence>
<comment type="caution">
    <text evidence="7">The sequence shown here is derived from an EMBL/GenBank/DDBJ whole genome shotgun (WGS) entry which is preliminary data.</text>
</comment>
<evidence type="ECO:0000256" key="3">
    <source>
        <dbReference type="ARBA" id="ARBA00022989"/>
    </source>
</evidence>
<feature type="transmembrane region" description="Helical" evidence="6">
    <location>
        <begin position="14"/>
        <end position="36"/>
    </location>
</feature>
<evidence type="ECO:0000313" key="7">
    <source>
        <dbReference type="EMBL" id="GEU93084.1"/>
    </source>
</evidence>
<comment type="subcellular location">
    <subcellularLocation>
        <location evidence="1">Membrane</location>
        <topology evidence="1">Single-pass membrane protein</topology>
    </subcellularLocation>
</comment>
<dbReference type="InterPro" id="IPR008511">
    <property type="entry name" value="ROH1-like"/>
</dbReference>
<dbReference type="GO" id="GO:0016020">
    <property type="term" value="C:membrane"/>
    <property type="evidence" value="ECO:0007669"/>
    <property type="project" value="UniProtKB-SubCell"/>
</dbReference>
<reference evidence="7" key="1">
    <citation type="journal article" date="2019" name="Sci. Rep.">
        <title>Draft genome of Tanacetum cinerariifolium, the natural source of mosquito coil.</title>
        <authorList>
            <person name="Yamashiro T."/>
            <person name="Shiraishi A."/>
            <person name="Satake H."/>
            <person name="Nakayama K."/>
        </authorList>
    </citation>
    <scope>NUCLEOTIDE SEQUENCE</scope>
</reference>
<protein>
    <submittedName>
        <fullName evidence="7">Uncharacterized protein</fullName>
    </submittedName>
</protein>
<evidence type="ECO:0000256" key="1">
    <source>
        <dbReference type="ARBA" id="ARBA00004167"/>
    </source>
</evidence>
<organism evidence="7">
    <name type="scientific">Tanacetum cinerariifolium</name>
    <name type="common">Dalmatian daisy</name>
    <name type="synonym">Chrysanthemum cinerariifolium</name>
    <dbReference type="NCBI Taxonomy" id="118510"/>
    <lineage>
        <taxon>Eukaryota</taxon>
        <taxon>Viridiplantae</taxon>
        <taxon>Streptophyta</taxon>
        <taxon>Embryophyta</taxon>
        <taxon>Tracheophyta</taxon>
        <taxon>Spermatophyta</taxon>
        <taxon>Magnoliopsida</taxon>
        <taxon>eudicotyledons</taxon>
        <taxon>Gunneridae</taxon>
        <taxon>Pentapetalae</taxon>
        <taxon>asterids</taxon>
        <taxon>campanulids</taxon>
        <taxon>Asterales</taxon>
        <taxon>Asteraceae</taxon>
        <taxon>Asteroideae</taxon>
        <taxon>Anthemideae</taxon>
        <taxon>Anthemidinae</taxon>
        <taxon>Tanacetum</taxon>
    </lineage>
</organism>
<dbReference type="EMBL" id="BKCJ010010774">
    <property type="protein sequence ID" value="GEU93084.1"/>
    <property type="molecule type" value="Genomic_DNA"/>
</dbReference>
<keyword evidence="3 6" id="KW-1133">Transmembrane helix</keyword>
<keyword evidence="2 6" id="KW-0812">Transmembrane</keyword>
<proteinExistence type="inferred from homology"/>
<keyword evidence="4 6" id="KW-0472">Membrane</keyword>
<comment type="similarity">
    <text evidence="5">Belongs to the ROH1 family.</text>
</comment>
<gene>
    <name evidence="7" type="ORF">Tci_065062</name>
</gene>
<evidence type="ECO:0000256" key="5">
    <source>
        <dbReference type="ARBA" id="ARBA00035114"/>
    </source>
</evidence>